<evidence type="ECO:0000256" key="6">
    <source>
        <dbReference type="RuleBase" id="RU004374"/>
    </source>
</evidence>
<dbReference type="InterPro" id="IPR001040">
    <property type="entry name" value="TIF_eIF_4E"/>
</dbReference>
<dbReference type="FunCoup" id="A0A2R5GD67">
    <property type="interactions" value="78"/>
</dbReference>
<dbReference type="SUPFAM" id="SSF55418">
    <property type="entry name" value="eIF4e-like"/>
    <property type="match status" value="1"/>
</dbReference>
<dbReference type="InParanoid" id="A0A2R5GD67"/>
<evidence type="ECO:0000313" key="9">
    <source>
        <dbReference type="Proteomes" id="UP000241890"/>
    </source>
</evidence>
<evidence type="ECO:0000313" key="8">
    <source>
        <dbReference type="EMBL" id="GBG26563.1"/>
    </source>
</evidence>
<keyword evidence="3" id="KW-0810">Translation regulation</keyword>
<dbReference type="GO" id="GO:0000340">
    <property type="term" value="F:RNA 7-methylguanosine cap binding"/>
    <property type="evidence" value="ECO:0007669"/>
    <property type="project" value="TreeGrafter"/>
</dbReference>
<proteinExistence type="inferred from homology"/>
<dbReference type="Proteomes" id="UP000241890">
    <property type="component" value="Unassembled WGS sequence"/>
</dbReference>
<dbReference type="PANTHER" id="PTHR11960">
    <property type="entry name" value="EUKARYOTIC TRANSLATION INITIATION FACTOR 4E RELATED"/>
    <property type="match status" value="1"/>
</dbReference>
<accession>A0A2R5GD67</accession>
<dbReference type="Gene3D" id="3.30.760.10">
    <property type="entry name" value="RNA Cap, Translation Initiation Factor Eif4e"/>
    <property type="match status" value="1"/>
</dbReference>
<dbReference type="EMBL" id="BEYU01000021">
    <property type="protein sequence ID" value="GBG26563.1"/>
    <property type="molecule type" value="Genomic_DNA"/>
</dbReference>
<feature type="region of interest" description="Disordered" evidence="7">
    <location>
        <begin position="191"/>
        <end position="218"/>
    </location>
</feature>
<keyword evidence="9" id="KW-1185">Reference proteome</keyword>
<comment type="similarity">
    <text evidence="1 6">Belongs to the eukaryotic initiation factor 4E family.</text>
</comment>
<dbReference type="GO" id="GO:0016281">
    <property type="term" value="C:eukaryotic translation initiation factor 4F complex"/>
    <property type="evidence" value="ECO:0007669"/>
    <property type="project" value="TreeGrafter"/>
</dbReference>
<evidence type="ECO:0000256" key="3">
    <source>
        <dbReference type="ARBA" id="ARBA00022845"/>
    </source>
</evidence>
<dbReference type="GO" id="GO:0006417">
    <property type="term" value="P:regulation of translation"/>
    <property type="evidence" value="ECO:0007669"/>
    <property type="project" value="UniProtKB-KW"/>
</dbReference>
<evidence type="ECO:0000256" key="7">
    <source>
        <dbReference type="SAM" id="MobiDB-lite"/>
    </source>
</evidence>
<name>A0A2R5GD67_9STRA</name>
<dbReference type="GO" id="GO:0003743">
    <property type="term" value="F:translation initiation factor activity"/>
    <property type="evidence" value="ECO:0007669"/>
    <property type="project" value="UniProtKB-KW"/>
</dbReference>
<dbReference type="OrthoDB" id="590761at2759"/>
<feature type="compositionally biased region" description="Gly residues" evidence="7">
    <location>
        <begin position="206"/>
        <end position="218"/>
    </location>
</feature>
<evidence type="ECO:0000256" key="5">
    <source>
        <dbReference type="ARBA" id="ARBA00022917"/>
    </source>
</evidence>
<evidence type="ECO:0000256" key="1">
    <source>
        <dbReference type="ARBA" id="ARBA00009860"/>
    </source>
</evidence>
<comment type="caution">
    <text evidence="8">The sequence shown here is derived from an EMBL/GenBank/DDBJ whole genome shotgun (WGS) entry which is preliminary data.</text>
</comment>
<dbReference type="PANTHER" id="PTHR11960:SF8">
    <property type="entry name" value="EUKARYOTIC TRANSLATION INITIATION FACTOR 4E1-RELATED"/>
    <property type="match status" value="1"/>
</dbReference>
<evidence type="ECO:0000256" key="2">
    <source>
        <dbReference type="ARBA" id="ARBA00022540"/>
    </source>
</evidence>
<evidence type="ECO:0000256" key="4">
    <source>
        <dbReference type="ARBA" id="ARBA00022884"/>
    </source>
</evidence>
<keyword evidence="4 6" id="KW-0694">RNA-binding</keyword>
<keyword evidence="5 6" id="KW-0648">Protein biosynthesis</keyword>
<dbReference type="AlphaFoldDB" id="A0A2R5GD67"/>
<gene>
    <name evidence="8" type="ORF">FCC1311_027842</name>
</gene>
<keyword evidence="2 6" id="KW-0396">Initiation factor</keyword>
<dbReference type="Pfam" id="PF01652">
    <property type="entry name" value="IF4E"/>
    <property type="match status" value="1"/>
</dbReference>
<sequence>MADALAAKGLHPLQNTWAFWEHRKGGTGSDYGSKMFQLGEFETVEDFWRFKNNLPQPSEVFYTPQSGHKKFVDREIDGFSMFKGGIRPEWEDKANMYGGEFFCRQTMAPAQLDNAWEKLLLGLVGETIDNGDEICGVRVVDKSKSNRPTYRLEMWFRSRDKDVLEHLRTQVQKCLGANLLKEYMEHNVAMNTHGAGAPKGRSGSTGPSGGPGGRPFRG</sequence>
<organism evidence="8 9">
    <name type="scientific">Hondaea fermentalgiana</name>
    <dbReference type="NCBI Taxonomy" id="2315210"/>
    <lineage>
        <taxon>Eukaryota</taxon>
        <taxon>Sar</taxon>
        <taxon>Stramenopiles</taxon>
        <taxon>Bigyra</taxon>
        <taxon>Labyrinthulomycetes</taxon>
        <taxon>Thraustochytrida</taxon>
        <taxon>Thraustochytriidae</taxon>
        <taxon>Hondaea</taxon>
    </lineage>
</organism>
<dbReference type="InterPro" id="IPR023398">
    <property type="entry name" value="TIF_eIF4e-like"/>
</dbReference>
<reference evidence="8 9" key="1">
    <citation type="submission" date="2017-12" db="EMBL/GenBank/DDBJ databases">
        <title>Sequencing, de novo assembly and annotation of complete genome of a new Thraustochytrid species, strain FCC1311.</title>
        <authorList>
            <person name="Sedici K."/>
            <person name="Godart F."/>
            <person name="Aiese Cigliano R."/>
            <person name="Sanseverino W."/>
            <person name="Barakat M."/>
            <person name="Ortet P."/>
            <person name="Marechal E."/>
            <person name="Cagnac O."/>
            <person name="Amato A."/>
        </authorList>
    </citation>
    <scope>NUCLEOTIDE SEQUENCE [LARGE SCALE GENOMIC DNA]</scope>
</reference>
<protein>
    <submittedName>
        <fullName evidence="8">Eukaryotic translation initiation factor 4E</fullName>
    </submittedName>
</protein>